<sequence>MVSVNILWFLSLALGLLCALSATMVQQWARNYLQLVERRPAPNKRARIRAYLYEGIERFRMTAVVEAIPTLLHVSLFLFIIGLVIFLFPINLHIALIMLIILTAVGILYATVTFLPIRHKNCPYQTPLSPTCWKIAQRFNLLWYRFRNYRGEFPILGSLAEGRALVAMVPSPKQTQRDVAALDWVVESATDYSELARFFDAVPAFFRPSAGNADHVLGELGSRFDRSGPILQECLLQADIHSSTRRRRAVACMTALQAVAPKFRAIPMRMFTAFWSNTIEALRKDGDTTIATLAMCTTATLASSVLFHTAEYIPSKSTVSDNGAADEQLLMKISDQIPVDELAAPMMVQDDTSSKQSADAVGVALRILKSNDLIDAADRYLKCCRASAFPSIRVFFPTIPKFYDFEAEGLTRMLDWMNKGVIREAEISVQYLRNSDDNLDGWSNDRTVCAMSRMLRGLRTKKTPDEFWNCGRLMITNTLISQLMQRRHDTFECSAFITETLHQLIGPSVSPNDAYLETQKKFIWLVKEACSPSPDIPPLPFQAVEMLLKVFDEFDHPTSIALAINAIEGNQWLLQG</sequence>
<gene>
    <name evidence="4" type="ORF">BD410DRAFT_206686</name>
</gene>
<protein>
    <recommendedName>
        <fullName evidence="3">DUF6535 domain-containing protein</fullName>
    </recommendedName>
</protein>
<evidence type="ECO:0000313" key="5">
    <source>
        <dbReference type="Proteomes" id="UP000294933"/>
    </source>
</evidence>
<organism evidence="4 5">
    <name type="scientific">Rickenella mellea</name>
    <dbReference type="NCBI Taxonomy" id="50990"/>
    <lineage>
        <taxon>Eukaryota</taxon>
        <taxon>Fungi</taxon>
        <taxon>Dikarya</taxon>
        <taxon>Basidiomycota</taxon>
        <taxon>Agaricomycotina</taxon>
        <taxon>Agaricomycetes</taxon>
        <taxon>Hymenochaetales</taxon>
        <taxon>Rickenellaceae</taxon>
        <taxon>Rickenella</taxon>
    </lineage>
</organism>
<feature type="chain" id="PRO_5021320561" description="DUF6535 domain-containing protein" evidence="2">
    <location>
        <begin position="16"/>
        <end position="576"/>
    </location>
</feature>
<accession>A0A4Y7Q4E7</accession>
<dbReference type="InterPro" id="IPR045338">
    <property type="entry name" value="DUF6535"/>
</dbReference>
<name>A0A4Y7Q4E7_9AGAM</name>
<dbReference type="AlphaFoldDB" id="A0A4Y7Q4E7"/>
<proteinExistence type="predicted"/>
<evidence type="ECO:0000313" key="4">
    <source>
        <dbReference type="EMBL" id="TDL22527.1"/>
    </source>
</evidence>
<feature type="transmembrane region" description="Helical" evidence="1">
    <location>
        <begin position="95"/>
        <end position="117"/>
    </location>
</feature>
<feature type="domain" description="DUF6535" evidence="3">
    <location>
        <begin position="2"/>
        <end position="88"/>
    </location>
</feature>
<feature type="signal peptide" evidence="2">
    <location>
        <begin position="1"/>
        <end position="15"/>
    </location>
</feature>
<dbReference type="EMBL" id="ML170174">
    <property type="protein sequence ID" value="TDL22527.1"/>
    <property type="molecule type" value="Genomic_DNA"/>
</dbReference>
<dbReference type="Proteomes" id="UP000294933">
    <property type="component" value="Unassembled WGS sequence"/>
</dbReference>
<keyword evidence="1" id="KW-0812">Transmembrane</keyword>
<keyword evidence="1" id="KW-0472">Membrane</keyword>
<evidence type="ECO:0000259" key="3">
    <source>
        <dbReference type="Pfam" id="PF20153"/>
    </source>
</evidence>
<evidence type="ECO:0000256" key="1">
    <source>
        <dbReference type="SAM" id="Phobius"/>
    </source>
</evidence>
<dbReference type="Pfam" id="PF20153">
    <property type="entry name" value="DUF6535"/>
    <property type="match status" value="1"/>
</dbReference>
<feature type="transmembrane region" description="Helical" evidence="1">
    <location>
        <begin position="67"/>
        <end position="88"/>
    </location>
</feature>
<keyword evidence="5" id="KW-1185">Reference proteome</keyword>
<evidence type="ECO:0000256" key="2">
    <source>
        <dbReference type="SAM" id="SignalP"/>
    </source>
</evidence>
<keyword evidence="1" id="KW-1133">Transmembrane helix</keyword>
<dbReference type="VEuPathDB" id="FungiDB:BD410DRAFT_206686"/>
<reference evidence="4 5" key="1">
    <citation type="submission" date="2018-06" db="EMBL/GenBank/DDBJ databases">
        <title>A transcriptomic atlas of mushroom development highlights an independent origin of complex multicellularity.</title>
        <authorList>
            <consortium name="DOE Joint Genome Institute"/>
            <person name="Krizsan K."/>
            <person name="Almasi E."/>
            <person name="Merenyi Z."/>
            <person name="Sahu N."/>
            <person name="Viragh M."/>
            <person name="Koszo T."/>
            <person name="Mondo S."/>
            <person name="Kiss B."/>
            <person name="Balint B."/>
            <person name="Kues U."/>
            <person name="Barry K."/>
            <person name="Hegedus J.C."/>
            <person name="Henrissat B."/>
            <person name="Johnson J."/>
            <person name="Lipzen A."/>
            <person name="Ohm R."/>
            <person name="Nagy I."/>
            <person name="Pangilinan J."/>
            <person name="Yan J."/>
            <person name="Xiong Y."/>
            <person name="Grigoriev I.V."/>
            <person name="Hibbett D.S."/>
            <person name="Nagy L.G."/>
        </authorList>
    </citation>
    <scope>NUCLEOTIDE SEQUENCE [LARGE SCALE GENOMIC DNA]</scope>
    <source>
        <strain evidence="4 5">SZMC22713</strain>
    </source>
</reference>
<dbReference type="STRING" id="50990.A0A4Y7Q4E7"/>
<keyword evidence="2" id="KW-0732">Signal</keyword>